<accession>A0A923HPQ9</accession>
<dbReference type="InterPro" id="IPR036386">
    <property type="entry name" value="HscB_C_sf"/>
</dbReference>
<gene>
    <name evidence="4 6" type="primary">hscB</name>
    <name evidence="6" type="ORF">H8K36_12970</name>
</gene>
<dbReference type="GO" id="GO:1990230">
    <property type="term" value="C:iron-sulfur cluster transfer complex"/>
    <property type="evidence" value="ECO:0007669"/>
    <property type="project" value="TreeGrafter"/>
</dbReference>
<proteinExistence type="inferred from homology"/>
<dbReference type="Proteomes" id="UP000627446">
    <property type="component" value="Unassembled WGS sequence"/>
</dbReference>
<dbReference type="InterPro" id="IPR001623">
    <property type="entry name" value="DnaJ_domain"/>
</dbReference>
<comment type="subunit">
    <text evidence="4">Interacts with HscA and stimulates its ATPase activity.</text>
</comment>
<dbReference type="GO" id="GO:0044571">
    <property type="term" value="P:[2Fe-2S] cluster assembly"/>
    <property type="evidence" value="ECO:0007669"/>
    <property type="project" value="InterPro"/>
</dbReference>
<dbReference type="Gene3D" id="1.10.287.110">
    <property type="entry name" value="DnaJ domain"/>
    <property type="match status" value="1"/>
</dbReference>
<dbReference type="AlphaFoldDB" id="A0A923HPQ9"/>
<keyword evidence="7" id="KW-1185">Reference proteome</keyword>
<name>A0A923HPQ9_9BURK</name>
<dbReference type="CDD" id="cd06257">
    <property type="entry name" value="DnaJ"/>
    <property type="match status" value="1"/>
</dbReference>
<dbReference type="GO" id="GO:0051087">
    <property type="term" value="F:protein-folding chaperone binding"/>
    <property type="evidence" value="ECO:0007669"/>
    <property type="project" value="InterPro"/>
</dbReference>
<dbReference type="RefSeq" id="WP_186916898.1">
    <property type="nucleotide sequence ID" value="NZ_JACOFZ010000004.1"/>
</dbReference>
<evidence type="ECO:0000259" key="5">
    <source>
        <dbReference type="PROSITE" id="PS50076"/>
    </source>
</evidence>
<sequence>MQNHFELFQLPVSYELDRAALDTAFREVQSRVHPDKFVQASDAEKRVAMQWATQANEAYQTLKDSIKRATYICNLHGVDLQTESNTAMPAAFLMQQMEWREAFDDARHANDTKAMMALEKELNLALKTQTAAAGSAISQSDFAAAAQQIRACLFLEKFLNDIAALEE</sequence>
<dbReference type="Gene3D" id="1.20.1280.20">
    <property type="entry name" value="HscB, C-terminal domain"/>
    <property type="match status" value="1"/>
</dbReference>
<evidence type="ECO:0000256" key="2">
    <source>
        <dbReference type="ARBA" id="ARBA00023186"/>
    </source>
</evidence>
<dbReference type="PANTHER" id="PTHR14021:SF15">
    <property type="entry name" value="IRON-SULFUR CLUSTER CO-CHAPERONE PROTEIN HSCB"/>
    <property type="match status" value="1"/>
</dbReference>
<evidence type="ECO:0000313" key="7">
    <source>
        <dbReference type="Proteomes" id="UP000627446"/>
    </source>
</evidence>
<evidence type="ECO:0000256" key="3">
    <source>
        <dbReference type="ARBA" id="ARBA00025596"/>
    </source>
</evidence>
<dbReference type="SUPFAM" id="SSF47144">
    <property type="entry name" value="HSC20 (HSCB), C-terminal oligomerisation domain"/>
    <property type="match status" value="1"/>
</dbReference>
<dbReference type="Pfam" id="PF07743">
    <property type="entry name" value="HSCB_C"/>
    <property type="match status" value="1"/>
</dbReference>
<protein>
    <recommendedName>
        <fullName evidence="4">Co-chaperone protein HscB homolog</fullName>
    </recommendedName>
</protein>
<dbReference type="HAMAP" id="MF_00682">
    <property type="entry name" value="HscB"/>
    <property type="match status" value="1"/>
</dbReference>
<dbReference type="SMART" id="SM00271">
    <property type="entry name" value="DnaJ"/>
    <property type="match status" value="1"/>
</dbReference>
<evidence type="ECO:0000256" key="1">
    <source>
        <dbReference type="ARBA" id="ARBA00010476"/>
    </source>
</evidence>
<evidence type="ECO:0000313" key="6">
    <source>
        <dbReference type="EMBL" id="MBC3882298.1"/>
    </source>
</evidence>
<reference evidence="6" key="1">
    <citation type="submission" date="2020-08" db="EMBL/GenBank/DDBJ databases">
        <title>Novel species isolated from subtropical streams in China.</title>
        <authorList>
            <person name="Lu H."/>
        </authorList>
    </citation>
    <scope>NUCLEOTIDE SEQUENCE</scope>
    <source>
        <strain evidence="6">LX22W</strain>
    </source>
</reference>
<dbReference type="PROSITE" id="PS50076">
    <property type="entry name" value="DNAJ_2"/>
    <property type="match status" value="1"/>
</dbReference>
<dbReference type="InterPro" id="IPR004640">
    <property type="entry name" value="HscB"/>
</dbReference>
<dbReference type="EMBL" id="JACOFZ010000004">
    <property type="protein sequence ID" value="MBC3882298.1"/>
    <property type="molecule type" value="Genomic_DNA"/>
</dbReference>
<dbReference type="SUPFAM" id="SSF46565">
    <property type="entry name" value="Chaperone J-domain"/>
    <property type="match status" value="1"/>
</dbReference>
<comment type="function">
    <text evidence="3 4">Co-chaperone involved in the maturation of iron-sulfur cluster-containing proteins. Seems to help targeting proteins to be folded toward HscA.</text>
</comment>
<dbReference type="PANTHER" id="PTHR14021">
    <property type="entry name" value="IRON-SULFUR CLUSTER CO-CHAPERONE PROTEIN HSCB"/>
    <property type="match status" value="1"/>
</dbReference>
<dbReference type="GO" id="GO:0006457">
    <property type="term" value="P:protein folding"/>
    <property type="evidence" value="ECO:0007669"/>
    <property type="project" value="UniProtKB-UniRule"/>
</dbReference>
<dbReference type="InterPro" id="IPR036869">
    <property type="entry name" value="J_dom_sf"/>
</dbReference>
<organism evidence="6 7">
    <name type="scientific">Undibacterium nitidum</name>
    <dbReference type="NCBI Taxonomy" id="2762298"/>
    <lineage>
        <taxon>Bacteria</taxon>
        <taxon>Pseudomonadati</taxon>
        <taxon>Pseudomonadota</taxon>
        <taxon>Betaproteobacteria</taxon>
        <taxon>Burkholderiales</taxon>
        <taxon>Oxalobacteraceae</taxon>
        <taxon>Undibacterium</taxon>
    </lineage>
</organism>
<dbReference type="NCBIfam" id="NF002935">
    <property type="entry name" value="PRK03578.1"/>
    <property type="match status" value="1"/>
</dbReference>
<dbReference type="GO" id="GO:0051259">
    <property type="term" value="P:protein complex oligomerization"/>
    <property type="evidence" value="ECO:0007669"/>
    <property type="project" value="InterPro"/>
</dbReference>
<feature type="domain" description="J" evidence="5">
    <location>
        <begin position="3"/>
        <end position="75"/>
    </location>
</feature>
<keyword evidence="2 4" id="KW-0143">Chaperone</keyword>
<comment type="caution">
    <text evidence="6">The sequence shown here is derived from an EMBL/GenBank/DDBJ whole genome shotgun (WGS) entry which is preliminary data.</text>
</comment>
<comment type="similarity">
    <text evidence="1 4">Belongs to the HscB family.</text>
</comment>
<dbReference type="GO" id="GO:0001671">
    <property type="term" value="F:ATPase activator activity"/>
    <property type="evidence" value="ECO:0007669"/>
    <property type="project" value="InterPro"/>
</dbReference>
<dbReference type="NCBIfam" id="TIGR00714">
    <property type="entry name" value="hscB"/>
    <property type="match status" value="1"/>
</dbReference>
<evidence type="ECO:0000256" key="4">
    <source>
        <dbReference type="HAMAP-Rule" id="MF_00682"/>
    </source>
</evidence>
<dbReference type="InterPro" id="IPR009073">
    <property type="entry name" value="HscB_oligo_C"/>
</dbReference>